<feature type="domain" description="Nucleolar complex-associated protein 3 N-terminal" evidence="9">
    <location>
        <begin position="117"/>
        <end position="208"/>
    </location>
</feature>
<evidence type="ECO:0000256" key="4">
    <source>
        <dbReference type="ARBA" id="ARBA00023242"/>
    </source>
</evidence>
<proteinExistence type="inferred from homology"/>
<evidence type="ECO:0000256" key="5">
    <source>
        <dbReference type="PIRNR" id="PIRNR028977"/>
    </source>
</evidence>
<dbReference type="GO" id="GO:0042254">
    <property type="term" value="P:ribosome biogenesis"/>
    <property type="evidence" value="ECO:0007669"/>
    <property type="project" value="UniProtKB-KW"/>
</dbReference>
<comment type="function">
    <text evidence="5">Required for synthesis of 60S ribosomal subunits and the transport of pre-ribosomes from the nucleoplasm to the cytoplasm.</text>
</comment>
<dbReference type="InterPro" id="IPR016903">
    <property type="entry name" value="Nucleolar_cplx-assoc_3"/>
</dbReference>
<feature type="domain" description="CCAAT-binding factor" evidence="8">
    <location>
        <begin position="471"/>
        <end position="659"/>
    </location>
</feature>
<protein>
    <recommendedName>
        <fullName evidence="5">Nucleolar complex-associated protein 3</fullName>
    </recommendedName>
</protein>
<dbReference type="PIRSF" id="PIRSF028977">
    <property type="entry name" value="Nucleolar_complex_p3"/>
    <property type="match status" value="1"/>
</dbReference>
<dbReference type="AlphaFoldDB" id="A0A9P4S7R4"/>
<evidence type="ECO:0000256" key="1">
    <source>
        <dbReference type="ARBA" id="ARBA00004604"/>
    </source>
</evidence>
<dbReference type="EMBL" id="MU006102">
    <property type="protein sequence ID" value="KAF2836797.1"/>
    <property type="molecule type" value="Genomic_DNA"/>
</dbReference>
<dbReference type="InterPro" id="IPR005612">
    <property type="entry name" value="CCAAT-binding_factor"/>
</dbReference>
<dbReference type="Pfam" id="PF03914">
    <property type="entry name" value="CBF"/>
    <property type="match status" value="1"/>
</dbReference>
<dbReference type="Proteomes" id="UP000799429">
    <property type="component" value="Unassembled WGS sequence"/>
</dbReference>
<dbReference type="GO" id="GO:0005730">
    <property type="term" value="C:nucleolus"/>
    <property type="evidence" value="ECO:0007669"/>
    <property type="project" value="UniProtKB-SubCell"/>
</dbReference>
<dbReference type="GO" id="GO:0006270">
    <property type="term" value="P:DNA replication initiation"/>
    <property type="evidence" value="ECO:0007669"/>
    <property type="project" value="TreeGrafter"/>
</dbReference>
<gene>
    <name evidence="10" type="ORF">M501DRAFT_996474</name>
</gene>
<keyword evidence="4" id="KW-0539">Nucleus</keyword>
<evidence type="ECO:0000256" key="6">
    <source>
        <dbReference type="SAM" id="Coils"/>
    </source>
</evidence>
<keyword evidence="3 6" id="KW-0175">Coiled coil</keyword>
<dbReference type="InterPro" id="IPR011501">
    <property type="entry name" value="Noc3_N"/>
</dbReference>
<feature type="compositionally biased region" description="Basic residues" evidence="7">
    <location>
        <begin position="345"/>
        <end position="357"/>
    </location>
</feature>
<dbReference type="PANTHER" id="PTHR14428">
    <property type="entry name" value="NUCLEOLAR COMPLEX PROTEIN 3"/>
    <property type="match status" value="1"/>
</dbReference>
<evidence type="ECO:0000313" key="10">
    <source>
        <dbReference type="EMBL" id="KAF2836797.1"/>
    </source>
</evidence>
<evidence type="ECO:0000256" key="3">
    <source>
        <dbReference type="ARBA" id="ARBA00023054"/>
    </source>
</evidence>
<comment type="similarity">
    <text evidence="2 5">Belongs to the CBF/MAK21 family.</text>
</comment>
<dbReference type="GO" id="GO:0003682">
    <property type="term" value="F:chromatin binding"/>
    <property type="evidence" value="ECO:0007669"/>
    <property type="project" value="TreeGrafter"/>
</dbReference>
<comment type="subcellular location">
    <subcellularLocation>
        <location evidence="1 5">Nucleus</location>
        <location evidence="1 5">Nucleolus</location>
    </subcellularLocation>
</comment>
<keyword evidence="11" id="KW-1185">Reference proteome</keyword>
<comment type="caution">
    <text evidence="10">The sequence shown here is derived from an EMBL/GenBank/DDBJ whole genome shotgun (WGS) entry which is preliminary data.</text>
</comment>
<dbReference type="Pfam" id="PF07540">
    <property type="entry name" value="NOC3p"/>
    <property type="match status" value="1"/>
</dbReference>
<evidence type="ECO:0000256" key="2">
    <source>
        <dbReference type="ARBA" id="ARBA00007797"/>
    </source>
</evidence>
<feature type="region of interest" description="Disordered" evidence="7">
    <location>
        <begin position="334"/>
        <end position="357"/>
    </location>
</feature>
<feature type="region of interest" description="Disordered" evidence="7">
    <location>
        <begin position="1"/>
        <end position="109"/>
    </location>
</feature>
<dbReference type="OrthoDB" id="10263597at2759"/>
<evidence type="ECO:0000259" key="9">
    <source>
        <dbReference type="Pfam" id="PF07540"/>
    </source>
</evidence>
<feature type="compositionally biased region" description="Basic and acidic residues" evidence="7">
    <location>
        <begin position="334"/>
        <end position="344"/>
    </location>
</feature>
<dbReference type="PANTHER" id="PTHR14428:SF5">
    <property type="entry name" value="NUCLEOLAR COMPLEX PROTEIN 3 HOMOLOG"/>
    <property type="match status" value="1"/>
</dbReference>
<evidence type="ECO:0000259" key="8">
    <source>
        <dbReference type="Pfam" id="PF03914"/>
    </source>
</evidence>
<reference evidence="10" key="1">
    <citation type="journal article" date="2020" name="Stud. Mycol.">
        <title>101 Dothideomycetes genomes: a test case for predicting lifestyles and emergence of pathogens.</title>
        <authorList>
            <person name="Haridas S."/>
            <person name="Albert R."/>
            <person name="Binder M."/>
            <person name="Bloem J."/>
            <person name="Labutti K."/>
            <person name="Salamov A."/>
            <person name="Andreopoulos B."/>
            <person name="Baker S."/>
            <person name="Barry K."/>
            <person name="Bills G."/>
            <person name="Bluhm B."/>
            <person name="Cannon C."/>
            <person name="Castanera R."/>
            <person name="Culley D."/>
            <person name="Daum C."/>
            <person name="Ezra D."/>
            <person name="Gonzalez J."/>
            <person name="Henrissat B."/>
            <person name="Kuo A."/>
            <person name="Liang C."/>
            <person name="Lipzen A."/>
            <person name="Lutzoni F."/>
            <person name="Magnuson J."/>
            <person name="Mondo S."/>
            <person name="Nolan M."/>
            <person name="Ohm R."/>
            <person name="Pangilinan J."/>
            <person name="Park H.-J."/>
            <person name="Ramirez L."/>
            <person name="Alfaro M."/>
            <person name="Sun H."/>
            <person name="Tritt A."/>
            <person name="Yoshinaga Y."/>
            <person name="Zwiers L.-H."/>
            <person name="Turgeon B."/>
            <person name="Goodwin S."/>
            <person name="Spatafora J."/>
            <person name="Crous P."/>
            <person name="Grigoriev I."/>
        </authorList>
    </citation>
    <scope>NUCLEOTIDE SEQUENCE</scope>
    <source>
        <strain evidence="10">CBS 101060</strain>
    </source>
</reference>
<evidence type="ECO:0000256" key="7">
    <source>
        <dbReference type="SAM" id="MobiDB-lite"/>
    </source>
</evidence>
<accession>A0A9P4S7R4</accession>
<name>A0A9P4S7R4_9PEZI</name>
<feature type="coiled-coil region" evidence="6">
    <location>
        <begin position="359"/>
        <end position="386"/>
    </location>
</feature>
<organism evidence="10 11">
    <name type="scientific">Patellaria atrata CBS 101060</name>
    <dbReference type="NCBI Taxonomy" id="1346257"/>
    <lineage>
        <taxon>Eukaryota</taxon>
        <taxon>Fungi</taxon>
        <taxon>Dikarya</taxon>
        <taxon>Ascomycota</taxon>
        <taxon>Pezizomycotina</taxon>
        <taxon>Dothideomycetes</taxon>
        <taxon>Dothideomycetes incertae sedis</taxon>
        <taxon>Patellariales</taxon>
        <taxon>Patellariaceae</taxon>
        <taxon>Patellaria</taxon>
    </lineage>
</organism>
<feature type="compositionally biased region" description="Basic residues" evidence="7">
    <location>
        <begin position="1"/>
        <end position="12"/>
    </location>
</feature>
<evidence type="ECO:0000313" key="11">
    <source>
        <dbReference type="Proteomes" id="UP000799429"/>
    </source>
</evidence>
<keyword evidence="5" id="KW-0690">Ribosome biogenesis</keyword>
<feature type="compositionally biased region" description="Basic and acidic residues" evidence="7">
    <location>
        <begin position="43"/>
        <end position="58"/>
    </location>
</feature>
<feature type="compositionally biased region" description="Acidic residues" evidence="7">
    <location>
        <begin position="88"/>
        <end position="104"/>
    </location>
</feature>
<sequence>MSRFPAPKRRRLSPPEDGLNDESLSKRLSRSKKSTRWNQEQDYEQRPRKMAGKSKEVTRLPIKTSEGWIEQTAPVAERVEGSDSFLGTEDEGSEDEETEQEGEVEPPKISVRKQILEAKEKLYRLAALINEDPEENAGSLKSLAQVAASENVTIKKLALATQCAVYKDIIPGYRIRPIKEGEQKEVLSKEVRKLRNYEQALAGGYQDYVKELAKYAKENKKDTAETDSTLSTVAITCACDLLVSVPHFNFRAEILGILLNKLSSRQMNNDFIKCRETLERLFKDDEDGNASMEAVSMLTKMIKSRNYNIDESILNTFLHLRLLSEFSYKASNSRVDKPEKDTKQGKKTREKREFRTKKQRKLLRENKAIEKEFKEADAAVSHEERDKMQAESLKLVFVTYFRILKARIPHLMGAVLEGLAKYAHLINQEFFGDILEALKDLITQAETLSEHSSPDTETPEVPAFYNPTRASLLCITTAFALLQGQEAAKAASTLQLDLTFFTTHLYRLLLPLSVSPAIEPPLKSLPQHTDSLQTDDTKAQNKVNAQTTPVLLIRALTSTLLPPHSLRSIPPIRLAAFTKRLMLTSLHLPEKPCIALLGLLARVTKVHGAKLAALWNTEERRGNGVYDSQGGDVEASNPFAASVWEGEVLRVHFSPGVREALGVVVEGVKVEGGGRR</sequence>